<dbReference type="Pfam" id="PF00486">
    <property type="entry name" value="Trans_reg_C"/>
    <property type="match status" value="1"/>
</dbReference>
<dbReference type="GO" id="GO:0000160">
    <property type="term" value="P:phosphorelay signal transduction system"/>
    <property type="evidence" value="ECO:0007669"/>
    <property type="project" value="InterPro"/>
</dbReference>
<dbReference type="InterPro" id="IPR001867">
    <property type="entry name" value="OmpR/PhoB-type_DNA-bd"/>
</dbReference>
<comment type="caution">
    <text evidence="5">The sequence shown here is derived from an EMBL/GenBank/DDBJ whole genome shotgun (WGS) entry which is preliminary data.</text>
</comment>
<dbReference type="SUPFAM" id="SSF46894">
    <property type="entry name" value="C-terminal effector domain of the bipartite response regulators"/>
    <property type="match status" value="1"/>
</dbReference>
<dbReference type="Gene3D" id="1.10.10.10">
    <property type="entry name" value="Winged helix-like DNA-binding domain superfamily/Winged helix DNA-binding domain"/>
    <property type="match status" value="1"/>
</dbReference>
<dbReference type="AlphaFoldDB" id="A0A4R1N5C2"/>
<evidence type="ECO:0000313" key="5">
    <source>
        <dbReference type="EMBL" id="TCL02293.1"/>
    </source>
</evidence>
<feature type="domain" description="OmpR/PhoB-type" evidence="4">
    <location>
        <begin position="1"/>
        <end position="94"/>
    </location>
</feature>
<keyword evidence="3" id="KW-1133">Transmembrane helix</keyword>
<sequence length="238" mass="27857">MKPTPTIIIDHLDVRIAPDLHTRLRWKEYQILSLLVQNSPKVVTREQLVNHIWKGTYCSDSTINQTIKSVRQKLGDHEHRIIKTIPRIGYIIEEKQMVNISFDKISTEGPPTLDLPKQAIETAAKPTRSVDEEIYSGPMWDFPTHARLSRTVSRPTVFQLNRFKKIFYIYAEKFYQYKNRLILVFLTSVILMIVLVYFYTIIKISLASYNLEWLNFNNRFSSVQLTCPLGFKYEPDGS</sequence>
<dbReference type="InterPro" id="IPR036388">
    <property type="entry name" value="WH-like_DNA-bd_sf"/>
</dbReference>
<keyword evidence="3" id="KW-0812">Transmembrane</keyword>
<dbReference type="InterPro" id="IPR016032">
    <property type="entry name" value="Sig_transdc_resp-reg_C-effctor"/>
</dbReference>
<dbReference type="SMART" id="SM00862">
    <property type="entry name" value="Trans_reg_C"/>
    <property type="match status" value="1"/>
</dbReference>
<feature type="DNA-binding region" description="OmpR/PhoB-type" evidence="2">
    <location>
        <begin position="1"/>
        <end position="94"/>
    </location>
</feature>
<dbReference type="GO" id="GO:0003677">
    <property type="term" value="F:DNA binding"/>
    <property type="evidence" value="ECO:0007669"/>
    <property type="project" value="UniProtKB-UniRule"/>
</dbReference>
<organism evidence="5 6">
    <name type="scientific">Sodalis ligni</name>
    <dbReference type="NCBI Taxonomy" id="2697027"/>
    <lineage>
        <taxon>Bacteria</taxon>
        <taxon>Pseudomonadati</taxon>
        <taxon>Pseudomonadota</taxon>
        <taxon>Gammaproteobacteria</taxon>
        <taxon>Enterobacterales</taxon>
        <taxon>Bruguierivoracaceae</taxon>
        <taxon>Sodalis</taxon>
    </lineage>
</organism>
<evidence type="ECO:0000256" key="3">
    <source>
        <dbReference type="SAM" id="Phobius"/>
    </source>
</evidence>
<dbReference type="RefSeq" id="WP_132921256.1">
    <property type="nucleotide sequence ID" value="NZ_SJOI01000001.1"/>
</dbReference>
<keyword evidence="3" id="KW-0472">Membrane</keyword>
<dbReference type="Proteomes" id="UP000294555">
    <property type="component" value="Unassembled WGS sequence"/>
</dbReference>
<feature type="transmembrane region" description="Helical" evidence="3">
    <location>
        <begin position="181"/>
        <end position="202"/>
    </location>
</feature>
<keyword evidence="6" id="KW-1185">Reference proteome</keyword>
<dbReference type="PROSITE" id="PS51755">
    <property type="entry name" value="OMPR_PHOB"/>
    <property type="match status" value="1"/>
</dbReference>
<accession>A0A4R1N5C2</accession>
<keyword evidence="1 2" id="KW-0238">DNA-binding</keyword>
<evidence type="ECO:0000256" key="2">
    <source>
        <dbReference type="PROSITE-ProRule" id="PRU01091"/>
    </source>
</evidence>
<proteinExistence type="predicted"/>
<protein>
    <submittedName>
        <fullName evidence="5">Transcriptional regulator</fullName>
    </submittedName>
</protein>
<reference evidence="5 6" key="1">
    <citation type="submission" date="2019-02" db="EMBL/GenBank/DDBJ databases">
        <title>Investigation of anaerobic lignin degradation for improved lignocellulosic biofuels.</title>
        <authorList>
            <person name="Deangelis K."/>
        </authorList>
    </citation>
    <scope>NUCLEOTIDE SEQUENCE [LARGE SCALE GENOMIC DNA]</scope>
    <source>
        <strain evidence="5 6">159R</strain>
    </source>
</reference>
<dbReference type="GO" id="GO:0006355">
    <property type="term" value="P:regulation of DNA-templated transcription"/>
    <property type="evidence" value="ECO:0007669"/>
    <property type="project" value="InterPro"/>
</dbReference>
<evidence type="ECO:0000256" key="1">
    <source>
        <dbReference type="ARBA" id="ARBA00023125"/>
    </source>
</evidence>
<evidence type="ECO:0000259" key="4">
    <source>
        <dbReference type="PROSITE" id="PS51755"/>
    </source>
</evidence>
<gene>
    <name evidence="5" type="ORF">EZJ58_0296</name>
</gene>
<dbReference type="OrthoDB" id="6311790at2"/>
<name>A0A4R1N5C2_9GAMM</name>
<dbReference type="EMBL" id="SJOI01000001">
    <property type="protein sequence ID" value="TCL02293.1"/>
    <property type="molecule type" value="Genomic_DNA"/>
</dbReference>
<evidence type="ECO:0000313" key="6">
    <source>
        <dbReference type="Proteomes" id="UP000294555"/>
    </source>
</evidence>
<dbReference type="CDD" id="cd00383">
    <property type="entry name" value="trans_reg_C"/>
    <property type="match status" value="1"/>
</dbReference>